<dbReference type="GO" id="GO:0071897">
    <property type="term" value="P:DNA biosynthetic process"/>
    <property type="evidence" value="ECO:0007669"/>
    <property type="project" value="UniProtKB-ARBA"/>
</dbReference>
<keyword evidence="1" id="KW-0812">Transmembrane</keyword>
<evidence type="ECO:0000313" key="3">
    <source>
        <dbReference type="Proteomes" id="UP000887159"/>
    </source>
</evidence>
<dbReference type="InterPro" id="IPR021109">
    <property type="entry name" value="Peptidase_aspartic_dom_sf"/>
</dbReference>
<protein>
    <submittedName>
        <fullName evidence="2">Peptidase A2 domain-containing protein</fullName>
    </submittedName>
</protein>
<reference evidence="2" key="1">
    <citation type="submission" date="2020-08" db="EMBL/GenBank/DDBJ databases">
        <title>Multicomponent nature underlies the extraordinary mechanical properties of spider dragline silk.</title>
        <authorList>
            <person name="Kono N."/>
            <person name="Nakamura H."/>
            <person name="Mori M."/>
            <person name="Yoshida Y."/>
            <person name="Ohtoshi R."/>
            <person name="Malay A.D."/>
            <person name="Moran D.A.P."/>
            <person name="Tomita M."/>
            <person name="Numata K."/>
            <person name="Arakawa K."/>
        </authorList>
    </citation>
    <scope>NUCLEOTIDE SEQUENCE</scope>
</reference>
<name>A0A8X6VAD2_TRICX</name>
<dbReference type="EMBL" id="BMAU01021301">
    <property type="protein sequence ID" value="GFY10942.1"/>
    <property type="molecule type" value="Genomic_DNA"/>
</dbReference>
<dbReference type="Gene3D" id="3.10.10.10">
    <property type="entry name" value="HIV Type 1 Reverse Transcriptase, subunit A, domain 1"/>
    <property type="match status" value="1"/>
</dbReference>
<dbReference type="AlphaFoldDB" id="A0A8X6VAD2"/>
<keyword evidence="1" id="KW-0472">Membrane</keyword>
<proteinExistence type="predicted"/>
<evidence type="ECO:0000256" key="1">
    <source>
        <dbReference type="SAM" id="Phobius"/>
    </source>
</evidence>
<keyword evidence="3" id="KW-1185">Reference proteome</keyword>
<comment type="caution">
    <text evidence="2">The sequence shown here is derived from an EMBL/GenBank/DDBJ whole genome shotgun (WGS) entry which is preliminary data.</text>
</comment>
<dbReference type="Proteomes" id="UP000887159">
    <property type="component" value="Unassembled WGS sequence"/>
</dbReference>
<dbReference type="InterPro" id="IPR043502">
    <property type="entry name" value="DNA/RNA_pol_sf"/>
</dbReference>
<dbReference type="SUPFAM" id="SSF56672">
    <property type="entry name" value="DNA/RNA polymerases"/>
    <property type="match status" value="1"/>
</dbReference>
<keyword evidence="1" id="KW-1133">Transmembrane helix</keyword>
<dbReference type="SUPFAM" id="SSF50630">
    <property type="entry name" value="Acid proteases"/>
    <property type="match status" value="1"/>
</dbReference>
<accession>A0A8X6VAD2</accession>
<organism evidence="2 3">
    <name type="scientific">Trichonephila clavipes</name>
    <name type="common">Golden silk orbweaver</name>
    <name type="synonym">Nephila clavipes</name>
    <dbReference type="NCBI Taxonomy" id="2585209"/>
    <lineage>
        <taxon>Eukaryota</taxon>
        <taxon>Metazoa</taxon>
        <taxon>Ecdysozoa</taxon>
        <taxon>Arthropoda</taxon>
        <taxon>Chelicerata</taxon>
        <taxon>Arachnida</taxon>
        <taxon>Araneae</taxon>
        <taxon>Araneomorphae</taxon>
        <taxon>Entelegynae</taxon>
        <taxon>Araneoidea</taxon>
        <taxon>Nephilidae</taxon>
        <taxon>Trichonephila</taxon>
    </lineage>
</organism>
<gene>
    <name evidence="2" type="primary">AVEN_169600_1</name>
    <name evidence="2" type="ORF">TNCV_1124631</name>
</gene>
<evidence type="ECO:0000313" key="2">
    <source>
        <dbReference type="EMBL" id="GFY10942.1"/>
    </source>
</evidence>
<sequence length="237" mass="27479">MRTTMHMAGKRSQQRIMATYSLPKESRRLFIRHWTTNISFLVDTGSDVPLIPANVYQKRNASQQTLFAANSFAINLYGQKKLTLNFNLRRDFMWIFLIAVSSPILGADFLHYFELVLDLRNKCLRDTKTKPQSVGQLKHANLHSIQISFFTIYHKLLKEFPSITKLPNSNQPVKHNTVHYIITEGPPVVTKPRRLALDRLKIAKREFQNMMHLGHLRHSKSNYTSPLHMVPKKGTLD</sequence>
<feature type="transmembrane region" description="Helical" evidence="1">
    <location>
        <begin position="92"/>
        <end position="113"/>
    </location>
</feature>